<feature type="signal peptide" evidence="2">
    <location>
        <begin position="1"/>
        <end position="30"/>
    </location>
</feature>
<reference evidence="4" key="1">
    <citation type="submission" date="2016-10" db="EMBL/GenBank/DDBJ databases">
        <authorList>
            <person name="Varghese N."/>
            <person name="Submissions S."/>
        </authorList>
    </citation>
    <scope>NUCLEOTIDE SEQUENCE [LARGE SCALE GENOMIC DNA]</scope>
    <source>
        <strain evidence="4">ATCC 25963</strain>
    </source>
</reference>
<accession>A0A1I1XM09</accession>
<dbReference type="InterPro" id="IPR025738">
    <property type="entry name" value="BatD"/>
</dbReference>
<evidence type="ECO:0000256" key="2">
    <source>
        <dbReference type="SAM" id="SignalP"/>
    </source>
</evidence>
<gene>
    <name evidence="3" type="ORF">SAMN02745121_02948</name>
</gene>
<name>A0A1I1XM09_9BACT</name>
<dbReference type="InterPro" id="IPR006311">
    <property type="entry name" value="TAT_signal"/>
</dbReference>
<dbReference type="PANTHER" id="PTHR40940">
    <property type="entry name" value="PROTEIN BATD-RELATED"/>
    <property type="match status" value="1"/>
</dbReference>
<dbReference type="PROSITE" id="PS51318">
    <property type="entry name" value="TAT"/>
    <property type="match status" value="1"/>
</dbReference>
<dbReference type="STRING" id="54.SAMN02745121_02948"/>
<feature type="region of interest" description="Disordered" evidence="1">
    <location>
        <begin position="587"/>
        <end position="606"/>
    </location>
</feature>
<dbReference type="EMBL" id="FOMX01000008">
    <property type="protein sequence ID" value="SFE08336.1"/>
    <property type="molecule type" value="Genomic_DNA"/>
</dbReference>
<dbReference type="Pfam" id="PF13584">
    <property type="entry name" value="BatD"/>
    <property type="match status" value="3"/>
</dbReference>
<keyword evidence="4" id="KW-1185">Reference proteome</keyword>
<feature type="chain" id="PRO_5011715848" evidence="2">
    <location>
        <begin position="31"/>
        <end position="606"/>
    </location>
</feature>
<dbReference type="RefSeq" id="WP_177325910.1">
    <property type="nucleotide sequence ID" value="NZ_FOMX01000008.1"/>
</dbReference>
<protein>
    <submittedName>
        <fullName evidence="3">Oxygen tolerance</fullName>
    </submittedName>
</protein>
<evidence type="ECO:0000313" key="3">
    <source>
        <dbReference type="EMBL" id="SFE08336.1"/>
    </source>
</evidence>
<dbReference type="AlphaFoldDB" id="A0A1I1XM09"/>
<dbReference type="PANTHER" id="PTHR40940:SF2">
    <property type="entry name" value="BATD"/>
    <property type="match status" value="1"/>
</dbReference>
<proteinExistence type="predicted"/>
<sequence>MRRALPRRRLLQLAGAAGLGLCLSPRTAHADTKSRVVAEIDRDRVEVGEAFELTVQVDSEGERGSEVPEPVLPDLAALGLQVVGMPATYRSTSSSFSFATGRGSTMTTRTTLTSVYTLVASKPGRFELPVHIMEGKTKVTPPRIPAVEVTGQAAPTEPIPAAADGPTEPQGDIFLWTRLDKPTVFVGEQLTYTLEIYERLPFLQIQLRQLPGFQDFWSEELPQGQMRQAVVGNTAYRVHPGLRRALFPQRAGTLTLSPAEVGIGMRRRITGRPVTVEVKPLPAGAPAGFSPNNVGVYSIRAQADRTNIKVGEPFTLTIAIQGTGNIRVIDPGSWPEMPGLRRYEPKIETDVTTGAQLGGERRYAFLVIPERGGQLTVPPHTFHYFDPATASYQTATSAPIELTVAGDPNAAPTPTTDAPPPPTAAEEEGILAPIVEPATLPRATPSPSWLTPSRWGWGMAGAPVLLALGTAATALWRRFGPDESSRVAAARAAKQRELLAQAERGLASGEGFYPALAQLLQAAAVERAGPEGEGLPRHTLLALLARKGVSSADCDRLRDLLDRCDAARFGARGESASEREAALRTARELLASPTALKPGSSARTPS</sequence>
<evidence type="ECO:0000256" key="1">
    <source>
        <dbReference type="SAM" id="MobiDB-lite"/>
    </source>
</evidence>
<organism evidence="3 4">
    <name type="scientific">Nannocystis exedens</name>
    <dbReference type="NCBI Taxonomy" id="54"/>
    <lineage>
        <taxon>Bacteria</taxon>
        <taxon>Pseudomonadati</taxon>
        <taxon>Myxococcota</taxon>
        <taxon>Polyangia</taxon>
        <taxon>Nannocystales</taxon>
        <taxon>Nannocystaceae</taxon>
        <taxon>Nannocystis</taxon>
    </lineage>
</organism>
<dbReference type="Proteomes" id="UP000199400">
    <property type="component" value="Unassembled WGS sequence"/>
</dbReference>
<evidence type="ECO:0000313" key="4">
    <source>
        <dbReference type="Proteomes" id="UP000199400"/>
    </source>
</evidence>
<keyword evidence="2" id="KW-0732">Signal</keyword>